<dbReference type="EMBL" id="AZFT01000053">
    <property type="protein sequence ID" value="KRL83423.1"/>
    <property type="molecule type" value="Genomic_DNA"/>
</dbReference>
<keyword evidence="1" id="KW-1133">Transmembrane helix</keyword>
<dbReference type="OrthoDB" id="1734391at2"/>
<protein>
    <submittedName>
        <fullName evidence="2">Uncharacterized protein</fullName>
    </submittedName>
</protein>
<feature type="transmembrane region" description="Helical" evidence="1">
    <location>
        <begin position="137"/>
        <end position="155"/>
    </location>
</feature>
<organism evidence="2 3">
    <name type="scientific">Ligilactobacillus apodemi DSM 16634 = JCM 16172</name>
    <dbReference type="NCBI Taxonomy" id="1423724"/>
    <lineage>
        <taxon>Bacteria</taxon>
        <taxon>Bacillati</taxon>
        <taxon>Bacillota</taxon>
        <taxon>Bacilli</taxon>
        <taxon>Lactobacillales</taxon>
        <taxon>Lactobacillaceae</taxon>
        <taxon>Ligilactobacillus</taxon>
    </lineage>
</organism>
<accession>A0A0R1TPN1</accession>
<comment type="caution">
    <text evidence="2">The sequence shown here is derived from an EMBL/GenBank/DDBJ whole genome shotgun (WGS) entry which is preliminary data.</text>
</comment>
<feature type="transmembrane region" description="Helical" evidence="1">
    <location>
        <begin position="40"/>
        <end position="58"/>
    </location>
</feature>
<dbReference type="STRING" id="1423724.FC32_GL000675"/>
<evidence type="ECO:0000256" key="1">
    <source>
        <dbReference type="SAM" id="Phobius"/>
    </source>
</evidence>
<gene>
    <name evidence="2" type="ORF">FC32_GL000675</name>
</gene>
<keyword evidence="1" id="KW-0812">Transmembrane</keyword>
<proteinExistence type="predicted"/>
<dbReference type="Proteomes" id="UP000051324">
    <property type="component" value="Unassembled WGS sequence"/>
</dbReference>
<dbReference type="RefSeq" id="WP_025086542.1">
    <property type="nucleotide sequence ID" value="NZ_AZFT01000053.1"/>
</dbReference>
<dbReference type="eggNOG" id="ENOG50316G9">
    <property type="taxonomic scope" value="Bacteria"/>
</dbReference>
<dbReference type="AlphaFoldDB" id="A0A0R1TPN1"/>
<dbReference type="PATRIC" id="fig|1423724.4.peg.712"/>
<feature type="transmembrane region" description="Helical" evidence="1">
    <location>
        <begin position="105"/>
        <end position="125"/>
    </location>
</feature>
<keyword evidence="1" id="KW-0472">Membrane</keyword>
<name>A0A0R1TPN1_9LACO</name>
<evidence type="ECO:0000313" key="3">
    <source>
        <dbReference type="Proteomes" id="UP000051324"/>
    </source>
</evidence>
<keyword evidence="3" id="KW-1185">Reference proteome</keyword>
<sequence>MDLIGLLFLIALLAIGYWLVVTKNAGERDERQELIANKGYKYAFLAIMLLNVVIYLMGRYSNIFQISKMDLALLNIWFGTLVFALYTIWRNAYFSVKVKNSNATGWGFLVIGILNFFSVFGDRLGFFDEHFTHSQSVYMLFLGIFLIIVGATIMLRNHLDRKEDEGR</sequence>
<reference evidence="2 3" key="1">
    <citation type="journal article" date="2015" name="Genome Announc.">
        <title>Expanding the biotechnology potential of lactobacilli through comparative genomics of 213 strains and associated genera.</title>
        <authorList>
            <person name="Sun Z."/>
            <person name="Harris H.M."/>
            <person name="McCann A."/>
            <person name="Guo C."/>
            <person name="Argimon S."/>
            <person name="Zhang W."/>
            <person name="Yang X."/>
            <person name="Jeffery I.B."/>
            <person name="Cooney J.C."/>
            <person name="Kagawa T.F."/>
            <person name="Liu W."/>
            <person name="Song Y."/>
            <person name="Salvetti E."/>
            <person name="Wrobel A."/>
            <person name="Rasinkangas P."/>
            <person name="Parkhill J."/>
            <person name="Rea M.C."/>
            <person name="O'Sullivan O."/>
            <person name="Ritari J."/>
            <person name="Douillard F.P."/>
            <person name="Paul Ross R."/>
            <person name="Yang R."/>
            <person name="Briner A.E."/>
            <person name="Felis G.E."/>
            <person name="de Vos W.M."/>
            <person name="Barrangou R."/>
            <person name="Klaenhammer T.R."/>
            <person name="Caufield P.W."/>
            <person name="Cui Y."/>
            <person name="Zhang H."/>
            <person name="O'Toole P.W."/>
        </authorList>
    </citation>
    <scope>NUCLEOTIDE SEQUENCE [LARGE SCALE GENOMIC DNA]</scope>
    <source>
        <strain evidence="2 3">DSM 16634</strain>
    </source>
</reference>
<evidence type="ECO:0000313" key="2">
    <source>
        <dbReference type="EMBL" id="KRL83423.1"/>
    </source>
</evidence>
<feature type="transmembrane region" description="Helical" evidence="1">
    <location>
        <begin position="70"/>
        <end position="89"/>
    </location>
</feature>